<dbReference type="OrthoDB" id="3543267at2"/>
<keyword evidence="4" id="KW-1185">Reference proteome</keyword>
<feature type="region of interest" description="Disordered" evidence="1">
    <location>
        <begin position="1"/>
        <end position="36"/>
    </location>
</feature>
<evidence type="ECO:0000256" key="2">
    <source>
        <dbReference type="SAM" id="Phobius"/>
    </source>
</evidence>
<sequence>MHENQTFPPAEATMRVPRPMMPPAPAGATLRLPHPSPPPYAGSRPVRPRLLWVFLSWALFVVLLVAGVGGFAGGLFSTLGDAAPATVFSGGQSVSVALDPADRPAIYAAVDQPTDVRCQLGDGTDPRVRLTRPAVSQTFTLNGTTWELLFEAGVPEAGTYPLACEGDGVRFGVGKQLAGAAGLLVGGAVALLALPTVGFLAALIVTIVVLARRSAARRRRA</sequence>
<feature type="transmembrane region" description="Helical" evidence="2">
    <location>
        <begin position="50"/>
        <end position="72"/>
    </location>
</feature>
<organism evidence="3 4">
    <name type="scientific">Microbispora rosea</name>
    <dbReference type="NCBI Taxonomy" id="58117"/>
    <lineage>
        <taxon>Bacteria</taxon>
        <taxon>Bacillati</taxon>
        <taxon>Actinomycetota</taxon>
        <taxon>Actinomycetes</taxon>
        <taxon>Streptosporangiales</taxon>
        <taxon>Streptosporangiaceae</taxon>
        <taxon>Microbispora</taxon>
    </lineage>
</organism>
<dbReference type="AlphaFoldDB" id="A0A1N7EC04"/>
<dbReference type="RefSeq" id="WP_083744516.1">
    <property type="nucleotide sequence ID" value="NZ_FTNI01000017.1"/>
</dbReference>
<accession>A0A1N7EC04</accession>
<gene>
    <name evidence="3" type="ORF">SAMN05421833_11790</name>
</gene>
<reference evidence="4" key="1">
    <citation type="submission" date="2017-01" db="EMBL/GenBank/DDBJ databases">
        <authorList>
            <person name="Varghese N."/>
            <person name="Submissions S."/>
        </authorList>
    </citation>
    <scope>NUCLEOTIDE SEQUENCE [LARGE SCALE GENOMIC DNA]</scope>
    <source>
        <strain evidence="4">ATCC 12950</strain>
    </source>
</reference>
<proteinExistence type="predicted"/>
<keyword evidence="2" id="KW-0812">Transmembrane</keyword>
<dbReference type="STRING" id="58117.SAMN05421833_11790"/>
<dbReference type="EMBL" id="FTNI01000017">
    <property type="protein sequence ID" value="SIR85683.1"/>
    <property type="molecule type" value="Genomic_DNA"/>
</dbReference>
<feature type="transmembrane region" description="Helical" evidence="2">
    <location>
        <begin position="183"/>
        <end position="211"/>
    </location>
</feature>
<name>A0A1N7EC04_9ACTN</name>
<evidence type="ECO:0000256" key="1">
    <source>
        <dbReference type="SAM" id="MobiDB-lite"/>
    </source>
</evidence>
<evidence type="ECO:0000313" key="4">
    <source>
        <dbReference type="Proteomes" id="UP000186096"/>
    </source>
</evidence>
<dbReference type="Proteomes" id="UP000186096">
    <property type="component" value="Unassembled WGS sequence"/>
</dbReference>
<keyword evidence="2" id="KW-1133">Transmembrane helix</keyword>
<protein>
    <submittedName>
        <fullName evidence="3">Uncharacterized protein</fullName>
    </submittedName>
</protein>
<evidence type="ECO:0000313" key="3">
    <source>
        <dbReference type="EMBL" id="SIR85683.1"/>
    </source>
</evidence>
<keyword evidence="2" id="KW-0472">Membrane</keyword>